<dbReference type="InterPro" id="IPR002110">
    <property type="entry name" value="Ankyrin_rpt"/>
</dbReference>
<dbReference type="SUPFAM" id="SSF48403">
    <property type="entry name" value="Ankyrin repeat"/>
    <property type="match status" value="1"/>
</dbReference>
<dbReference type="InterPro" id="IPR036770">
    <property type="entry name" value="Ankyrin_rpt-contain_sf"/>
</dbReference>
<evidence type="ECO:0000256" key="1">
    <source>
        <dbReference type="ARBA" id="ARBA00004141"/>
    </source>
</evidence>
<dbReference type="EMBL" id="PJQY01002075">
    <property type="protein sequence ID" value="PQP96630.1"/>
    <property type="molecule type" value="Genomic_DNA"/>
</dbReference>
<evidence type="ECO:0000256" key="2">
    <source>
        <dbReference type="ARBA" id="ARBA00022692"/>
    </source>
</evidence>
<keyword evidence="5 7" id="KW-0040">ANK repeat</keyword>
<proteinExistence type="predicted"/>
<keyword evidence="6 8" id="KW-0472">Membrane</keyword>
<feature type="repeat" description="ANK" evidence="7">
    <location>
        <begin position="71"/>
        <end position="94"/>
    </location>
</feature>
<feature type="repeat" description="ANK" evidence="7">
    <location>
        <begin position="230"/>
        <end position="262"/>
    </location>
</feature>
<keyword evidence="4 8" id="KW-1133">Transmembrane helix</keyword>
<keyword evidence="11" id="KW-1185">Reference proteome</keyword>
<evidence type="ECO:0000313" key="10">
    <source>
        <dbReference type="EMBL" id="PQP96630.1"/>
    </source>
</evidence>
<gene>
    <name evidence="10" type="ORF">Pyn_10561</name>
</gene>
<organism evidence="10 11">
    <name type="scientific">Prunus yedoensis var. nudiflora</name>
    <dbReference type="NCBI Taxonomy" id="2094558"/>
    <lineage>
        <taxon>Eukaryota</taxon>
        <taxon>Viridiplantae</taxon>
        <taxon>Streptophyta</taxon>
        <taxon>Embryophyta</taxon>
        <taxon>Tracheophyta</taxon>
        <taxon>Spermatophyta</taxon>
        <taxon>Magnoliopsida</taxon>
        <taxon>eudicotyledons</taxon>
        <taxon>Gunneridae</taxon>
        <taxon>Pentapetalae</taxon>
        <taxon>rosids</taxon>
        <taxon>fabids</taxon>
        <taxon>Rosales</taxon>
        <taxon>Rosaceae</taxon>
        <taxon>Amygdaloideae</taxon>
        <taxon>Amygdaleae</taxon>
        <taxon>Prunus</taxon>
    </lineage>
</organism>
<evidence type="ECO:0000256" key="8">
    <source>
        <dbReference type="SAM" id="Phobius"/>
    </source>
</evidence>
<feature type="transmembrane region" description="Helical" evidence="8">
    <location>
        <begin position="545"/>
        <end position="565"/>
    </location>
</feature>
<evidence type="ECO:0000256" key="5">
    <source>
        <dbReference type="ARBA" id="ARBA00023043"/>
    </source>
</evidence>
<dbReference type="SMART" id="SM00248">
    <property type="entry name" value="ANK"/>
    <property type="match status" value="8"/>
</dbReference>
<comment type="subcellular location">
    <subcellularLocation>
        <location evidence="1">Membrane</location>
        <topology evidence="1">Multi-pass membrane protein</topology>
    </subcellularLocation>
</comment>
<dbReference type="STRING" id="2094558.A0A314XY70"/>
<sequence>MDPSLYKAARSGDLGFLRTARDGSVSNSFLDQKTPKDNNILHVAAEFKQIDFFKNAPPDDQSPLFWAINKKGNTPLHVAARVGCHEVVKFLIKHAQRTLIDPADQESGPADANAHKELLRKTNSQKDTALHVAVRNGHVGVVTLLVKADPQLCSFTNSANESPLFLAVRNGSANVVLYILNESPILPSFHGTNGVTALHMAVTRKHLTGRGIVETMVSKIPGIIREVDELGWTPLHYAALGGNLKATKVLLQLDSDASYILDKSGLSALHVAAYAGCTKIMEEMIGCRPDTCDLLNDKGQTILHAAVLGEQINVVNYILKNPTLAGLINEVDNDGNTPLHLAARQHNRQIITTLIHDRRVDKTAINEEFSQAVDFFLGDNFGEQESISLLDRQVLRHLGRSVGIPFFQQQITSDFKKPESPGSIALKKEKRQAHSDQVPKGRDTILLVATLIATVTFAAGLNVPGGFKSDGMAALQDSRFFRCFIVLNMSAFSLALIAIFIELIGTIIKFQLAIPTSTTLIQYSIIWMVAAFYSGSLAVMSTAGKVSMCSWVLIGLLFAGIFMYLQKRRKPKAKFKKIHII</sequence>
<dbReference type="Pfam" id="PF12796">
    <property type="entry name" value="Ank_2"/>
    <property type="match status" value="3"/>
</dbReference>
<dbReference type="PANTHER" id="PTHR24186">
    <property type="entry name" value="PROTEIN PHOSPHATASE 1 REGULATORY SUBUNIT"/>
    <property type="match status" value="1"/>
</dbReference>
<evidence type="ECO:0000256" key="7">
    <source>
        <dbReference type="PROSITE-ProRule" id="PRU00023"/>
    </source>
</evidence>
<evidence type="ECO:0000256" key="4">
    <source>
        <dbReference type="ARBA" id="ARBA00022989"/>
    </source>
</evidence>
<dbReference type="Pfam" id="PF13962">
    <property type="entry name" value="PGG"/>
    <property type="match status" value="1"/>
</dbReference>
<dbReference type="AlphaFoldDB" id="A0A314XY70"/>
<dbReference type="OrthoDB" id="10040922at2759"/>
<dbReference type="GO" id="GO:0005886">
    <property type="term" value="C:plasma membrane"/>
    <property type="evidence" value="ECO:0007669"/>
    <property type="project" value="TreeGrafter"/>
</dbReference>
<evidence type="ECO:0000259" key="9">
    <source>
        <dbReference type="Pfam" id="PF13962"/>
    </source>
</evidence>
<accession>A0A314XY70</accession>
<dbReference type="PANTHER" id="PTHR24186:SF50">
    <property type="entry name" value="ANKYRIN REPEAT-CONTAINING PROTEIN ITN1-LIKE ISOFORM X1"/>
    <property type="match status" value="1"/>
</dbReference>
<dbReference type="InterPro" id="IPR026961">
    <property type="entry name" value="PGG_dom"/>
</dbReference>
<dbReference type="PROSITE" id="PS50297">
    <property type="entry name" value="ANK_REP_REGION"/>
    <property type="match status" value="4"/>
</dbReference>
<feature type="transmembrane region" description="Helical" evidence="8">
    <location>
        <begin position="484"/>
        <end position="508"/>
    </location>
</feature>
<feature type="repeat" description="ANK" evidence="7">
    <location>
        <begin position="125"/>
        <end position="157"/>
    </location>
</feature>
<keyword evidence="2 8" id="KW-0812">Transmembrane</keyword>
<evidence type="ECO:0000256" key="6">
    <source>
        <dbReference type="ARBA" id="ARBA00023136"/>
    </source>
</evidence>
<comment type="caution">
    <text evidence="10">The sequence shown here is derived from an EMBL/GenBank/DDBJ whole genome shotgun (WGS) entry which is preliminary data.</text>
</comment>
<evidence type="ECO:0000256" key="3">
    <source>
        <dbReference type="ARBA" id="ARBA00022737"/>
    </source>
</evidence>
<name>A0A314XY70_PRUYE</name>
<keyword evidence="3" id="KW-0677">Repeat</keyword>
<feature type="repeat" description="ANK" evidence="7">
    <location>
        <begin position="334"/>
        <end position="355"/>
    </location>
</feature>
<dbReference type="PROSITE" id="PS50088">
    <property type="entry name" value="ANK_REPEAT"/>
    <property type="match status" value="4"/>
</dbReference>
<evidence type="ECO:0000313" key="11">
    <source>
        <dbReference type="Proteomes" id="UP000250321"/>
    </source>
</evidence>
<reference evidence="10 11" key="1">
    <citation type="submission" date="2018-02" db="EMBL/GenBank/DDBJ databases">
        <title>Draft genome of wild Prunus yedoensis var. nudiflora.</title>
        <authorList>
            <person name="Baek S."/>
            <person name="Kim J.-H."/>
            <person name="Choi K."/>
            <person name="Kim G.-B."/>
            <person name="Cho A."/>
            <person name="Jang H."/>
            <person name="Shin C.-H."/>
            <person name="Yu H.-J."/>
            <person name="Mun J.-H."/>
        </authorList>
    </citation>
    <scope>NUCLEOTIDE SEQUENCE [LARGE SCALE GENOMIC DNA]</scope>
    <source>
        <strain evidence="11">cv. Jeju island</strain>
        <tissue evidence="10">Leaf</tissue>
    </source>
</reference>
<feature type="domain" description="PGG" evidence="9">
    <location>
        <begin position="440"/>
        <end position="538"/>
    </location>
</feature>
<feature type="transmembrane region" description="Helical" evidence="8">
    <location>
        <begin position="520"/>
        <end position="539"/>
    </location>
</feature>
<protein>
    <submittedName>
        <fullName evidence="10">Ankyrin repeat-containing protein</fullName>
    </submittedName>
</protein>
<feature type="transmembrane region" description="Helical" evidence="8">
    <location>
        <begin position="445"/>
        <end position="464"/>
    </location>
</feature>
<dbReference type="Gene3D" id="1.25.40.20">
    <property type="entry name" value="Ankyrin repeat-containing domain"/>
    <property type="match status" value="2"/>
</dbReference>
<dbReference type="Proteomes" id="UP000250321">
    <property type="component" value="Unassembled WGS sequence"/>
</dbReference>